<dbReference type="GO" id="GO:0032196">
    <property type="term" value="P:transposition"/>
    <property type="evidence" value="ECO:0007669"/>
    <property type="project" value="UniProtKB-KW"/>
</dbReference>
<dbReference type="InterPro" id="IPR051399">
    <property type="entry name" value="RNA-guided_DNA_endo/Transpos"/>
</dbReference>
<evidence type="ECO:0000256" key="5">
    <source>
        <dbReference type="ARBA" id="ARBA00023172"/>
    </source>
</evidence>
<organism evidence="8">
    <name type="scientific">Polaromonas hydrogenivorans</name>
    <dbReference type="NCBI Taxonomy" id="335476"/>
    <lineage>
        <taxon>Bacteria</taxon>
        <taxon>Pseudomonadati</taxon>
        <taxon>Pseudomonadota</taxon>
        <taxon>Betaproteobacteria</taxon>
        <taxon>Burkholderiales</taxon>
        <taxon>Comamonadaceae</taxon>
        <taxon>Polaromonas</taxon>
    </lineage>
</organism>
<keyword evidence="4" id="KW-0238">DNA-binding</keyword>
<keyword evidence="3" id="KW-0815">Transposition</keyword>
<feature type="domain" description="Cas12f1-like TNB" evidence="7">
    <location>
        <begin position="277"/>
        <end position="343"/>
    </location>
</feature>
<evidence type="ECO:0000256" key="3">
    <source>
        <dbReference type="ARBA" id="ARBA00022578"/>
    </source>
</evidence>
<dbReference type="GO" id="GO:0006310">
    <property type="term" value="P:DNA recombination"/>
    <property type="evidence" value="ECO:0007669"/>
    <property type="project" value="UniProtKB-KW"/>
</dbReference>
<name>A0AAU7LYL1_9BURK</name>
<dbReference type="AlphaFoldDB" id="A0AAU7LYL1"/>
<dbReference type="PANTHER" id="PTHR30405">
    <property type="entry name" value="TRANSPOSASE"/>
    <property type="match status" value="1"/>
</dbReference>
<dbReference type="InterPro" id="IPR010095">
    <property type="entry name" value="Cas12f1-like_TNB"/>
</dbReference>
<proteinExistence type="inferred from homology"/>
<dbReference type="RefSeq" id="WP_349281338.1">
    <property type="nucleotide sequence ID" value="NZ_CBCSCU010000002.1"/>
</dbReference>
<dbReference type="PANTHER" id="PTHR30405:SF11">
    <property type="entry name" value="RNA-GUIDED DNA ENDONUCLEASE RV2885C-RELATED"/>
    <property type="match status" value="1"/>
</dbReference>
<reference evidence="8" key="1">
    <citation type="submission" date="2024-05" db="EMBL/GenBank/DDBJ databases">
        <authorList>
            <person name="Bunk B."/>
            <person name="Swiderski J."/>
            <person name="Sproer C."/>
            <person name="Thiel V."/>
        </authorList>
    </citation>
    <scope>NUCLEOTIDE SEQUENCE</scope>
    <source>
        <strain evidence="8">DSM 17735</strain>
    </source>
</reference>
<dbReference type="GO" id="GO:0003677">
    <property type="term" value="F:DNA binding"/>
    <property type="evidence" value="ECO:0007669"/>
    <property type="project" value="UniProtKB-KW"/>
</dbReference>
<evidence type="ECO:0000313" key="8">
    <source>
        <dbReference type="EMBL" id="XBP72008.1"/>
    </source>
</evidence>
<comment type="similarity">
    <text evidence="2">In the N-terminal section; belongs to the transposase 2 family.</text>
</comment>
<dbReference type="Pfam" id="PF01385">
    <property type="entry name" value="OrfB_IS605"/>
    <property type="match status" value="1"/>
</dbReference>
<evidence type="ECO:0000256" key="1">
    <source>
        <dbReference type="ARBA" id="ARBA00008761"/>
    </source>
</evidence>
<evidence type="ECO:0000259" key="6">
    <source>
        <dbReference type="Pfam" id="PF01385"/>
    </source>
</evidence>
<dbReference type="NCBIfam" id="NF040570">
    <property type="entry name" value="guided_TnpB"/>
    <property type="match status" value="1"/>
</dbReference>
<sequence>MKLVANIKLTPTPEQAEELRATLERCNEACNWLSEQVLATKTTRQYDMHKSFYAQVRERFGLSAQATVRCIAKVADAYKIDQKTLRVFRKHAAQPYDDRILSFKPDNIVSLWVLSGRAKVGYVCGDHQRKLLEHRKGEVDLMLVRGKWYLAAVCDFDDPALLTPGGMLGVDFGIVNIATDSLGNQHSGAAVEAYRARYAKRRATLQSVGTKAAKRRLRKMSGKQRRFHKHENHCISKSIVATAERSGLGIALEDLTHIRARAKAHKEQRKRLHHWSFGQLRSFVEYKAKQAGVLCVPVDPKYTSQQCFACGHIARQNRKSQSKFLCVACGHGNHADHNAAGNIASRATVNKPMFAHLYVPSAVESPVL</sequence>
<gene>
    <name evidence="8" type="ORF">ABLV49_09505</name>
</gene>
<evidence type="ECO:0000256" key="4">
    <source>
        <dbReference type="ARBA" id="ARBA00023125"/>
    </source>
</evidence>
<dbReference type="Pfam" id="PF07282">
    <property type="entry name" value="Cas12f1-like_TNB"/>
    <property type="match status" value="1"/>
</dbReference>
<dbReference type="EMBL" id="CP157675">
    <property type="protein sequence ID" value="XBP72008.1"/>
    <property type="molecule type" value="Genomic_DNA"/>
</dbReference>
<keyword evidence="5" id="KW-0233">DNA recombination</keyword>
<protein>
    <submittedName>
        <fullName evidence="8">Transposase</fullName>
    </submittedName>
</protein>
<evidence type="ECO:0000259" key="7">
    <source>
        <dbReference type="Pfam" id="PF07282"/>
    </source>
</evidence>
<accession>A0AAU7LYL1</accession>
<evidence type="ECO:0000256" key="2">
    <source>
        <dbReference type="ARBA" id="ARBA00011044"/>
    </source>
</evidence>
<dbReference type="InterPro" id="IPR001959">
    <property type="entry name" value="Transposase"/>
</dbReference>
<dbReference type="NCBIfam" id="TIGR01766">
    <property type="entry name" value="IS200/IS605 family accessory protein TnpB-like domain"/>
    <property type="match status" value="1"/>
</dbReference>
<feature type="domain" description="Probable transposase IS891/IS1136/IS1341" evidence="6">
    <location>
        <begin position="159"/>
        <end position="246"/>
    </location>
</feature>
<comment type="similarity">
    <text evidence="1">In the C-terminal section; belongs to the transposase 35 family.</text>
</comment>